<name>A0A5B8MD74_9CHLO</name>
<evidence type="ECO:0000313" key="3">
    <source>
        <dbReference type="EMBL" id="QDZ18528.1"/>
    </source>
</evidence>
<evidence type="ECO:0000313" key="4">
    <source>
        <dbReference type="Proteomes" id="UP000316726"/>
    </source>
</evidence>
<dbReference type="Pfam" id="PF07647">
    <property type="entry name" value="SAM_2"/>
    <property type="match status" value="1"/>
</dbReference>
<dbReference type="InterPro" id="IPR013761">
    <property type="entry name" value="SAM/pointed_sf"/>
</dbReference>
<proteinExistence type="predicted"/>
<evidence type="ECO:0000256" key="1">
    <source>
        <dbReference type="SAM" id="MobiDB-lite"/>
    </source>
</evidence>
<feature type="region of interest" description="Disordered" evidence="1">
    <location>
        <begin position="1"/>
        <end position="29"/>
    </location>
</feature>
<gene>
    <name evidence="3" type="ORF">A3770_02p10460</name>
</gene>
<dbReference type="SUPFAM" id="SSF47769">
    <property type="entry name" value="SAM/Pointed domain"/>
    <property type="match status" value="1"/>
</dbReference>
<dbReference type="AlphaFoldDB" id="A0A5B8MD74"/>
<feature type="domain" description="SAM" evidence="2">
    <location>
        <begin position="155"/>
        <end position="217"/>
    </location>
</feature>
<dbReference type="InterPro" id="IPR000048">
    <property type="entry name" value="IQ_motif_EF-hand-BS"/>
</dbReference>
<dbReference type="SMART" id="SM00015">
    <property type="entry name" value="IQ"/>
    <property type="match status" value="2"/>
</dbReference>
<evidence type="ECO:0000259" key="2">
    <source>
        <dbReference type="PROSITE" id="PS50105"/>
    </source>
</evidence>
<reference evidence="3 4" key="1">
    <citation type="submission" date="2018-07" db="EMBL/GenBank/DDBJ databases">
        <title>The complete nuclear genome of the prasinophyte Chloropicon primus (CCMP1205).</title>
        <authorList>
            <person name="Pombert J.-F."/>
            <person name="Otis C."/>
            <person name="Turmel M."/>
            <person name="Lemieux C."/>
        </authorList>
    </citation>
    <scope>NUCLEOTIDE SEQUENCE [LARGE SCALE GENOMIC DNA]</scope>
    <source>
        <strain evidence="3 4">CCMP1205</strain>
    </source>
</reference>
<dbReference type="Proteomes" id="UP000316726">
    <property type="component" value="Chromosome 2"/>
</dbReference>
<feature type="region of interest" description="Disordered" evidence="1">
    <location>
        <begin position="51"/>
        <end position="71"/>
    </location>
</feature>
<dbReference type="EMBL" id="CP031035">
    <property type="protein sequence ID" value="QDZ18528.1"/>
    <property type="molecule type" value="Genomic_DNA"/>
</dbReference>
<accession>A0A5B8MD74</accession>
<dbReference type="Gene3D" id="1.10.150.50">
    <property type="entry name" value="Transcription Factor, Ets-1"/>
    <property type="match status" value="1"/>
</dbReference>
<dbReference type="InterPro" id="IPR001660">
    <property type="entry name" value="SAM"/>
</dbReference>
<feature type="compositionally biased region" description="Basic and acidic residues" evidence="1">
    <location>
        <begin position="1"/>
        <end position="14"/>
    </location>
</feature>
<keyword evidence="4" id="KW-1185">Reference proteome</keyword>
<dbReference type="Pfam" id="PF00612">
    <property type="entry name" value="IQ"/>
    <property type="match status" value="1"/>
</dbReference>
<protein>
    <recommendedName>
        <fullName evidence="2">SAM domain-containing protein</fullName>
    </recommendedName>
</protein>
<dbReference type="PROSITE" id="PS50105">
    <property type="entry name" value="SAM_DOMAIN"/>
    <property type="match status" value="1"/>
</dbReference>
<organism evidence="3 4">
    <name type="scientific">Chloropicon primus</name>
    <dbReference type="NCBI Taxonomy" id="1764295"/>
    <lineage>
        <taxon>Eukaryota</taxon>
        <taxon>Viridiplantae</taxon>
        <taxon>Chlorophyta</taxon>
        <taxon>Chloropicophyceae</taxon>
        <taxon>Chloropicales</taxon>
        <taxon>Chloropicaceae</taxon>
        <taxon>Chloropicon</taxon>
    </lineage>
</organism>
<dbReference type="PROSITE" id="PS50096">
    <property type="entry name" value="IQ"/>
    <property type="match status" value="2"/>
</dbReference>
<sequence>MSEAEAEAKKKAAEEEAGEGQGQGEDLGLTEEEAAIVIGKYAKGYVARKEVEAHKKEREEQRLKEQAEAEEKAASLIGAAAKGRLQKKKFEELKKASQEEGNKKPTIDFEIALSTKFALKKLEAMSGLQGLEKMQGDASDQVAIKKRVKAEVEGWSGSQCSDFLTSVTAMRPYSTAFSAINGKAILRMSINSLSSMGVKQFDHQRIVWAAVKELQRFCNNIEYVPADERV</sequence>